<dbReference type="PANTHER" id="PTHR42985:SF40">
    <property type="entry name" value="LD47995P-RELATED"/>
    <property type="match status" value="1"/>
</dbReference>
<keyword evidence="6 12" id="KW-1133">Transmembrane helix</keyword>
<evidence type="ECO:0000256" key="5">
    <source>
        <dbReference type="ARBA" id="ARBA00022692"/>
    </source>
</evidence>
<comment type="subcellular location">
    <subcellularLocation>
        <location evidence="1">Cell membrane</location>
        <topology evidence="1">Multi-pass membrane protein</topology>
    </subcellularLocation>
</comment>
<feature type="transmembrane region" description="Helical" evidence="12">
    <location>
        <begin position="213"/>
        <end position="230"/>
    </location>
</feature>
<dbReference type="PROSITE" id="PS50283">
    <property type="entry name" value="NA_SOLUT_SYMP_3"/>
    <property type="match status" value="1"/>
</dbReference>
<evidence type="ECO:0000313" key="13">
    <source>
        <dbReference type="EMBL" id="KAB7507143.1"/>
    </source>
</evidence>
<dbReference type="Proteomes" id="UP000326759">
    <property type="component" value="Unassembled WGS sequence"/>
</dbReference>
<dbReference type="AlphaFoldDB" id="A0A5N5TLU3"/>
<evidence type="ECO:0000256" key="3">
    <source>
        <dbReference type="ARBA" id="ARBA00022448"/>
    </source>
</evidence>
<evidence type="ECO:0000256" key="4">
    <source>
        <dbReference type="ARBA" id="ARBA00022475"/>
    </source>
</evidence>
<proteinExistence type="inferred from homology"/>
<evidence type="ECO:0000256" key="1">
    <source>
        <dbReference type="ARBA" id="ARBA00004651"/>
    </source>
</evidence>
<feature type="transmembrane region" description="Helical" evidence="12">
    <location>
        <begin position="311"/>
        <end position="336"/>
    </location>
</feature>
<keyword evidence="3" id="KW-0813">Transport</keyword>
<keyword evidence="8" id="KW-0406">Ion transport</keyword>
<dbReference type="InterPro" id="IPR001734">
    <property type="entry name" value="Na/solute_symporter"/>
</dbReference>
<dbReference type="PANTHER" id="PTHR42985">
    <property type="entry name" value="SODIUM-COUPLED MONOCARBOXYLATE TRANSPORTER"/>
    <property type="match status" value="1"/>
</dbReference>
<dbReference type="InterPro" id="IPR038377">
    <property type="entry name" value="Na/Glc_symporter_sf"/>
</dbReference>
<keyword evidence="14" id="KW-1185">Reference proteome</keyword>
<keyword evidence="10" id="KW-0739">Sodium transport</keyword>
<evidence type="ECO:0000256" key="6">
    <source>
        <dbReference type="ARBA" id="ARBA00022989"/>
    </source>
</evidence>
<reference evidence="13 14" key="1">
    <citation type="journal article" date="2019" name="PLoS Biol.">
        <title>Sex chromosomes control vertical transmission of feminizing Wolbachia symbionts in an isopod.</title>
        <authorList>
            <person name="Becking T."/>
            <person name="Chebbi M.A."/>
            <person name="Giraud I."/>
            <person name="Moumen B."/>
            <person name="Laverre T."/>
            <person name="Caubet Y."/>
            <person name="Peccoud J."/>
            <person name="Gilbert C."/>
            <person name="Cordaux R."/>
        </authorList>
    </citation>
    <scope>NUCLEOTIDE SEQUENCE [LARGE SCALE GENOMIC DNA]</scope>
    <source>
        <strain evidence="13">ANa2</strain>
        <tissue evidence="13">Whole body excluding digestive tract and cuticle</tissue>
    </source>
</reference>
<feature type="transmembrane region" description="Helical" evidence="12">
    <location>
        <begin position="134"/>
        <end position="157"/>
    </location>
</feature>
<organism evidence="13 14">
    <name type="scientific">Armadillidium nasatum</name>
    <dbReference type="NCBI Taxonomy" id="96803"/>
    <lineage>
        <taxon>Eukaryota</taxon>
        <taxon>Metazoa</taxon>
        <taxon>Ecdysozoa</taxon>
        <taxon>Arthropoda</taxon>
        <taxon>Crustacea</taxon>
        <taxon>Multicrustacea</taxon>
        <taxon>Malacostraca</taxon>
        <taxon>Eumalacostraca</taxon>
        <taxon>Peracarida</taxon>
        <taxon>Isopoda</taxon>
        <taxon>Oniscidea</taxon>
        <taxon>Crinocheta</taxon>
        <taxon>Armadillidiidae</taxon>
        <taxon>Armadillidium</taxon>
    </lineage>
</organism>
<dbReference type="Pfam" id="PF00474">
    <property type="entry name" value="SSF"/>
    <property type="match status" value="1"/>
</dbReference>
<feature type="transmembrane region" description="Helical" evidence="12">
    <location>
        <begin position="438"/>
        <end position="456"/>
    </location>
</feature>
<dbReference type="GO" id="GO:0006814">
    <property type="term" value="P:sodium ion transport"/>
    <property type="evidence" value="ECO:0007669"/>
    <property type="project" value="UniProtKB-KW"/>
</dbReference>
<evidence type="ECO:0000256" key="11">
    <source>
        <dbReference type="RuleBase" id="RU362091"/>
    </source>
</evidence>
<evidence type="ECO:0000256" key="8">
    <source>
        <dbReference type="ARBA" id="ARBA00023065"/>
    </source>
</evidence>
<comment type="similarity">
    <text evidence="2 11">Belongs to the sodium:solute symporter (SSF) (TC 2.A.21) family.</text>
</comment>
<feature type="transmembrane region" description="Helical" evidence="12">
    <location>
        <begin position="111"/>
        <end position="128"/>
    </location>
</feature>
<evidence type="ECO:0000256" key="12">
    <source>
        <dbReference type="SAM" id="Phobius"/>
    </source>
</evidence>
<sequence length="488" mass="53242">MSYNSSFGVLDYCVFAAMLILSLLIGLYASLKGNKSPEEFLMGNRAFGPIPIAMSLLTSIVSAISLLGYSGEAYAYGCQLSLFVIGIYVELRFGSVRLRQIVMVFTSIKGILYMGVCLYAPTIALAAVTPLTSIQYIFILGIIVTIYSSIGGIRAVVWTDVFQLTVMLIGLFVIVIASLVDAGGFSKVWNTALEGGRLDVLNTNPSLYERHNIYNTTAFGFFLFSSLYGVSQINVQRLCSVKSLKDSYLILILNAIGMVVVYILIFGGGIIAYSIYDGCDPLDLGIIKKKEEILPYLVVDRLSYIKGLPGIFVATVIGGALSSLSSVMNATVAMIWEDVCTKLDIFKKVKPVTASIINKVFSLIIGVITIGTALIASRASSLIQFTLSLTGVAYGGVYGVFLLGLLFPKSNAKGVWTGMIASMYPYVVLWISYTLYPVLGTTICVLVGLIVSYITGNADIKRVPPKYISPFVRKYYWSREELEMEKVY</sequence>
<comment type="caution">
    <text evidence="13">The sequence shown here is derived from an EMBL/GenBank/DDBJ whole genome shotgun (WGS) entry which is preliminary data.</text>
</comment>
<dbReference type="GO" id="GO:0015293">
    <property type="term" value="F:symporter activity"/>
    <property type="evidence" value="ECO:0007669"/>
    <property type="project" value="TreeGrafter"/>
</dbReference>
<name>A0A5N5TLU3_9CRUS</name>
<feature type="transmembrane region" description="Helical" evidence="12">
    <location>
        <begin position="50"/>
        <end position="67"/>
    </location>
</feature>
<feature type="transmembrane region" description="Helical" evidence="12">
    <location>
        <begin position="6"/>
        <end position="29"/>
    </location>
</feature>
<dbReference type="GO" id="GO:0005886">
    <property type="term" value="C:plasma membrane"/>
    <property type="evidence" value="ECO:0007669"/>
    <property type="project" value="UniProtKB-SubCell"/>
</dbReference>
<keyword evidence="9 12" id="KW-0472">Membrane</keyword>
<keyword evidence="4" id="KW-1003">Cell membrane</keyword>
<feature type="transmembrane region" description="Helical" evidence="12">
    <location>
        <begin position="382"/>
        <end position="407"/>
    </location>
</feature>
<keyword evidence="5 12" id="KW-0812">Transmembrane</keyword>
<keyword evidence="7" id="KW-0915">Sodium</keyword>
<dbReference type="InterPro" id="IPR051163">
    <property type="entry name" value="Sodium:Solute_Symporter_SSF"/>
</dbReference>
<feature type="transmembrane region" description="Helical" evidence="12">
    <location>
        <begin position="251"/>
        <end position="276"/>
    </location>
</feature>
<evidence type="ECO:0000256" key="7">
    <source>
        <dbReference type="ARBA" id="ARBA00023053"/>
    </source>
</evidence>
<dbReference type="OrthoDB" id="6358884at2759"/>
<feature type="transmembrane region" description="Helical" evidence="12">
    <location>
        <begin position="356"/>
        <end position="376"/>
    </location>
</feature>
<evidence type="ECO:0000256" key="10">
    <source>
        <dbReference type="ARBA" id="ARBA00023201"/>
    </source>
</evidence>
<dbReference type="EMBL" id="SEYY01000480">
    <property type="protein sequence ID" value="KAB7507143.1"/>
    <property type="molecule type" value="Genomic_DNA"/>
</dbReference>
<gene>
    <name evidence="13" type="ORF">Anas_00221</name>
</gene>
<feature type="transmembrane region" description="Helical" evidence="12">
    <location>
        <begin position="164"/>
        <end position="185"/>
    </location>
</feature>
<protein>
    <submittedName>
        <fullName evidence="13">Sodium-coupled monocarboxylate transporter 1</fullName>
    </submittedName>
</protein>
<evidence type="ECO:0000313" key="14">
    <source>
        <dbReference type="Proteomes" id="UP000326759"/>
    </source>
</evidence>
<evidence type="ECO:0000256" key="9">
    <source>
        <dbReference type="ARBA" id="ARBA00023136"/>
    </source>
</evidence>
<accession>A0A5N5TLU3</accession>
<evidence type="ECO:0000256" key="2">
    <source>
        <dbReference type="ARBA" id="ARBA00006434"/>
    </source>
</evidence>
<dbReference type="Gene3D" id="1.20.1730.10">
    <property type="entry name" value="Sodium/glucose cotransporter"/>
    <property type="match status" value="1"/>
</dbReference>